<evidence type="ECO:0000256" key="4">
    <source>
        <dbReference type="SAM" id="Phobius"/>
    </source>
</evidence>
<keyword evidence="4" id="KW-0472">Membrane</keyword>
<dbReference type="Proteomes" id="UP001159427">
    <property type="component" value="Unassembled WGS sequence"/>
</dbReference>
<feature type="compositionally biased region" description="Pro residues" evidence="3">
    <location>
        <begin position="162"/>
        <end position="173"/>
    </location>
</feature>
<dbReference type="InterPro" id="IPR036179">
    <property type="entry name" value="Ig-like_dom_sf"/>
</dbReference>
<dbReference type="PROSITE" id="PS50835">
    <property type="entry name" value="IG_LIKE"/>
    <property type="match status" value="3"/>
</dbReference>
<feature type="compositionally biased region" description="Polar residues" evidence="3">
    <location>
        <begin position="218"/>
        <end position="231"/>
    </location>
</feature>
<keyword evidence="4" id="KW-0812">Transmembrane</keyword>
<dbReference type="InterPro" id="IPR050958">
    <property type="entry name" value="Cell_Adh-Cytoskel_Orgn"/>
</dbReference>
<dbReference type="SUPFAM" id="SSF56496">
    <property type="entry name" value="Fibrinogen C-terminal domain-like"/>
    <property type="match status" value="1"/>
</dbReference>
<dbReference type="InterPro" id="IPR013783">
    <property type="entry name" value="Ig-like_fold"/>
</dbReference>
<feature type="region of interest" description="Disordered" evidence="3">
    <location>
        <begin position="79"/>
        <end position="117"/>
    </location>
</feature>
<dbReference type="InterPro" id="IPR003599">
    <property type="entry name" value="Ig_sub"/>
</dbReference>
<feature type="domain" description="Ig-like" evidence="5">
    <location>
        <begin position="312"/>
        <end position="398"/>
    </location>
</feature>
<dbReference type="SMART" id="SM00408">
    <property type="entry name" value="IGc2"/>
    <property type="match status" value="3"/>
</dbReference>
<dbReference type="CDD" id="cd00096">
    <property type="entry name" value="Ig"/>
    <property type="match status" value="1"/>
</dbReference>
<dbReference type="PANTHER" id="PTHR45080:SF8">
    <property type="entry name" value="IG-LIKE DOMAIN-CONTAINING PROTEIN"/>
    <property type="match status" value="1"/>
</dbReference>
<reference evidence="6 7" key="1">
    <citation type="submission" date="2022-05" db="EMBL/GenBank/DDBJ databases">
        <authorList>
            <consortium name="Genoscope - CEA"/>
            <person name="William W."/>
        </authorList>
    </citation>
    <scope>NUCLEOTIDE SEQUENCE [LARGE SCALE GENOMIC DNA]</scope>
</reference>
<dbReference type="InterPro" id="IPR036056">
    <property type="entry name" value="Fibrinogen-like_C"/>
</dbReference>
<feature type="domain" description="Ig-like" evidence="5">
    <location>
        <begin position="399"/>
        <end position="486"/>
    </location>
</feature>
<dbReference type="InterPro" id="IPR008160">
    <property type="entry name" value="Collagen"/>
</dbReference>
<dbReference type="Gene3D" id="2.60.40.10">
    <property type="entry name" value="Immunoglobulins"/>
    <property type="match status" value="3"/>
</dbReference>
<dbReference type="PANTHER" id="PTHR45080">
    <property type="entry name" value="CONTACTIN 5"/>
    <property type="match status" value="1"/>
</dbReference>
<feature type="domain" description="Ig-like" evidence="5">
    <location>
        <begin position="223"/>
        <end position="307"/>
    </location>
</feature>
<dbReference type="Pfam" id="PF13927">
    <property type="entry name" value="Ig_3"/>
    <property type="match status" value="2"/>
</dbReference>
<protein>
    <recommendedName>
        <fullName evidence="5">Ig-like domain-containing protein</fullName>
    </recommendedName>
</protein>
<evidence type="ECO:0000313" key="6">
    <source>
        <dbReference type="EMBL" id="CAH3030130.1"/>
    </source>
</evidence>
<feature type="compositionally biased region" description="Polar residues" evidence="3">
    <location>
        <begin position="86"/>
        <end position="98"/>
    </location>
</feature>
<gene>
    <name evidence="6" type="ORF">PEVE_00037443</name>
</gene>
<dbReference type="SMART" id="SM00409">
    <property type="entry name" value="IG"/>
    <property type="match status" value="3"/>
</dbReference>
<dbReference type="SUPFAM" id="SSF48726">
    <property type="entry name" value="Immunoglobulin"/>
    <property type="match status" value="3"/>
</dbReference>
<feature type="compositionally biased region" description="Basic residues" evidence="3">
    <location>
        <begin position="99"/>
        <end position="110"/>
    </location>
</feature>
<dbReference type="InterPro" id="IPR003598">
    <property type="entry name" value="Ig_sub2"/>
</dbReference>
<keyword evidence="4" id="KW-1133">Transmembrane helix</keyword>
<keyword evidence="7" id="KW-1185">Reference proteome</keyword>
<sequence>MKPSRKEENGSCRKQTVDSLSCRSALLLSVVCCIALIHVELRIQEHHQLISSSVTCCDQMESKILQKVQQNNEEWQMTKGNHLRGQRQQTTGPEVTNSRQKRASPVKSQKKSTQTTSSVKILIKEELRLLQNQICTKDETLCRSGPKGNTGRRGRPGIRGRPGPPGRLGPEGPPGKHGPIGPQGAMGIKGDLGIPGDPGPVGPRGPLGEKGTKGEPGQSISAPSLLQRPVETTVNESQTVILKCTADGNPTPLVTWSKIHSSLPVGRHVVESSGALIVKNVRPGDEGVYSCRAENLLGSVNASAKLTVQFAPQVLLSSKTKLAEEKQNVTIACTATGQPQPDIKWSKSDGTIPTDRNGVINGALTIYNVAKTDRGTYVCKAKNILGFASDTSLLMVFSPLRFKMNFPQEVTPYIFGSTVRLPCVAESDLKTTITWSKNGKSSLPVDAIVLQNNTLVLENFRKSHEGSYSCVATNAVSTIEAKVKINSPVTAPVSCSVIRKYVSSVSGNYVIDPDSEGGLAPFTVYCDMADKNGVGVTVISHDSESRTKVRDGLGYGSQGSYSRFIHYTGASLSQLTSLTRVSSHCEQFIKYECYGSRLLRNGMGWWVSRDSSKMTYWGGALAGSGKCACGMTNSCADSSYGCNCDKNDGVWREDSGLLTDKTKLPIKQLRFGDAGNSYNQGYHTLGKLKCYGSS</sequence>
<feature type="transmembrane region" description="Helical" evidence="4">
    <location>
        <begin position="20"/>
        <end position="39"/>
    </location>
</feature>
<dbReference type="Pfam" id="PF01391">
    <property type="entry name" value="Collagen"/>
    <property type="match status" value="1"/>
</dbReference>
<feature type="region of interest" description="Disordered" evidence="3">
    <location>
        <begin position="140"/>
        <end position="231"/>
    </location>
</feature>
<dbReference type="Pfam" id="PF07679">
    <property type="entry name" value="I-set"/>
    <property type="match status" value="1"/>
</dbReference>
<dbReference type="Gene3D" id="2.60.120.1000">
    <property type="match status" value="1"/>
</dbReference>
<name>A0ABN8MRH3_9CNID</name>
<dbReference type="InterPro" id="IPR013098">
    <property type="entry name" value="Ig_I-set"/>
</dbReference>
<evidence type="ECO:0000256" key="1">
    <source>
        <dbReference type="ARBA" id="ARBA00022729"/>
    </source>
</evidence>
<evidence type="ECO:0000256" key="3">
    <source>
        <dbReference type="SAM" id="MobiDB-lite"/>
    </source>
</evidence>
<dbReference type="EMBL" id="CALNXI010000614">
    <property type="protein sequence ID" value="CAH3030130.1"/>
    <property type="molecule type" value="Genomic_DNA"/>
</dbReference>
<evidence type="ECO:0000259" key="5">
    <source>
        <dbReference type="PROSITE" id="PS50835"/>
    </source>
</evidence>
<comment type="caution">
    <text evidence="6">The sequence shown here is derived from an EMBL/GenBank/DDBJ whole genome shotgun (WGS) entry which is preliminary data.</text>
</comment>
<accession>A0ABN8MRH3</accession>
<keyword evidence="2" id="KW-1015">Disulfide bond</keyword>
<evidence type="ECO:0000313" key="7">
    <source>
        <dbReference type="Proteomes" id="UP001159427"/>
    </source>
</evidence>
<keyword evidence="1" id="KW-0732">Signal</keyword>
<proteinExistence type="predicted"/>
<evidence type="ECO:0000256" key="2">
    <source>
        <dbReference type="ARBA" id="ARBA00023157"/>
    </source>
</evidence>
<dbReference type="InterPro" id="IPR007110">
    <property type="entry name" value="Ig-like_dom"/>
</dbReference>
<dbReference type="NCBIfam" id="NF040941">
    <property type="entry name" value="GGGWT_bact"/>
    <property type="match status" value="1"/>
</dbReference>
<organism evidence="6 7">
    <name type="scientific">Porites evermanni</name>
    <dbReference type="NCBI Taxonomy" id="104178"/>
    <lineage>
        <taxon>Eukaryota</taxon>
        <taxon>Metazoa</taxon>
        <taxon>Cnidaria</taxon>
        <taxon>Anthozoa</taxon>
        <taxon>Hexacorallia</taxon>
        <taxon>Scleractinia</taxon>
        <taxon>Fungiina</taxon>
        <taxon>Poritidae</taxon>
        <taxon>Porites</taxon>
    </lineage>
</organism>